<comment type="caution">
    <text evidence="1">The sequence shown here is derived from an EMBL/GenBank/DDBJ whole genome shotgun (WGS) entry which is preliminary data.</text>
</comment>
<evidence type="ECO:0000313" key="2">
    <source>
        <dbReference type="Proteomes" id="UP001211907"/>
    </source>
</evidence>
<proteinExistence type="predicted"/>
<dbReference type="AlphaFoldDB" id="A0AAD5ST75"/>
<dbReference type="Proteomes" id="UP001211907">
    <property type="component" value="Unassembled WGS sequence"/>
</dbReference>
<dbReference type="EMBL" id="JADGJH010002983">
    <property type="protein sequence ID" value="KAJ3093768.1"/>
    <property type="molecule type" value="Genomic_DNA"/>
</dbReference>
<accession>A0AAD5ST75</accession>
<organism evidence="1 2">
    <name type="scientific">Physocladia obscura</name>
    <dbReference type="NCBI Taxonomy" id="109957"/>
    <lineage>
        <taxon>Eukaryota</taxon>
        <taxon>Fungi</taxon>
        <taxon>Fungi incertae sedis</taxon>
        <taxon>Chytridiomycota</taxon>
        <taxon>Chytridiomycota incertae sedis</taxon>
        <taxon>Chytridiomycetes</taxon>
        <taxon>Chytridiales</taxon>
        <taxon>Chytriomycetaceae</taxon>
        <taxon>Physocladia</taxon>
    </lineage>
</organism>
<name>A0AAD5ST75_9FUNG</name>
<reference evidence="1" key="1">
    <citation type="submission" date="2020-05" db="EMBL/GenBank/DDBJ databases">
        <title>Phylogenomic resolution of chytrid fungi.</title>
        <authorList>
            <person name="Stajich J.E."/>
            <person name="Amses K."/>
            <person name="Simmons R."/>
            <person name="Seto K."/>
            <person name="Myers J."/>
            <person name="Bonds A."/>
            <person name="Quandt C.A."/>
            <person name="Barry K."/>
            <person name="Liu P."/>
            <person name="Grigoriev I."/>
            <person name="Longcore J.E."/>
            <person name="James T.Y."/>
        </authorList>
    </citation>
    <scope>NUCLEOTIDE SEQUENCE</scope>
    <source>
        <strain evidence="1">JEL0513</strain>
    </source>
</reference>
<keyword evidence="2" id="KW-1185">Reference proteome</keyword>
<evidence type="ECO:0000313" key="1">
    <source>
        <dbReference type="EMBL" id="KAJ3093768.1"/>
    </source>
</evidence>
<gene>
    <name evidence="1" type="ORF">HK100_006419</name>
</gene>
<sequence length="355" mass="39753">MQQELIAFVSGPLDASWDYFSEHYLTTIDTAIVNNHSFVVGDSKGIDTLALEYLLTRVPATKVTVFTLPRQAASVRKRLADHVARGLGIVVVTERHALSDTSLDAANFLHEDRDFCCTAASHYDILRYRSDSEAKLLYGARWRPRISGTERNERRRNAGFGLPLPTPTAQINQSDALAGEEKEDKKCVKEIRILQRKIKEIYALQFRQNNGMVLEANQLQKISKLVSLKLELLKLGKQEKHEIQELTVWSPVISRKIPVLESALSEKSRQFGADLITAGYKLNDGTHCHPGISKKVLLQGKINNATAFSQSNVYIIAYLPNAYHPGPGRQSSCKLYSGIVPSLYISNSYFGSYIE</sequence>
<protein>
    <submittedName>
        <fullName evidence="1">Uncharacterized protein</fullName>
    </submittedName>
</protein>